<dbReference type="EMBL" id="AYRZ02000062">
    <property type="protein sequence ID" value="PHT62737.1"/>
    <property type="molecule type" value="Genomic_DNA"/>
</dbReference>
<sequence length="403" mass="45497">MLSEEEEDDGCSYRKFFSLYNGMRIPKASGERLWNLWADFSLSEKMTLNVVCYIPSLAFGLNCPHHYTTEDYEGHETEPVGYFFQKQFCQASGGAKNLAKGVQIFFPVMASIETRISRPGILHVPYADVVYFNGRFYSIDFRSRIVVCVLSHGNQIRDVKDDRDRIPLTLIDLEGVGEEEDLTYRTTDFQTISISALSANLGTLQPLSILPASHADVVLGVHYRSRIVVCDLDGIKTQVVGELPVDMYTGHFYMLESLGSLVVVLRNGIQLREVKDDHDRVPLTRIRIEGIGEEELTYGKTDFQVFQVDLATSKVTEMRELGDIAFFLGAYASLSVQASQFPGIKPNCIYFTDDYFESYFIYEEGGGLDMGVFNLEDGSIQPHYDVVSLNRVCPPTWVTPTLY</sequence>
<dbReference type="Gramene" id="PHT62737">
    <property type="protein sequence ID" value="PHT62737"/>
    <property type="gene ID" value="T459_33400"/>
</dbReference>
<evidence type="ECO:0000259" key="1">
    <source>
        <dbReference type="Pfam" id="PF03478"/>
    </source>
</evidence>
<dbReference type="Proteomes" id="UP000222542">
    <property type="component" value="Unassembled WGS sequence"/>
</dbReference>
<reference evidence="2 3" key="2">
    <citation type="journal article" date="2017" name="Genome Biol.">
        <title>New reference genome sequences of hot pepper reveal the massive evolution of plant disease-resistance genes by retroduplication.</title>
        <authorList>
            <person name="Kim S."/>
            <person name="Park J."/>
            <person name="Yeom S.I."/>
            <person name="Kim Y.M."/>
            <person name="Seo E."/>
            <person name="Kim K.T."/>
            <person name="Kim M.S."/>
            <person name="Lee J.M."/>
            <person name="Cheong K."/>
            <person name="Shin H.S."/>
            <person name="Kim S.B."/>
            <person name="Han K."/>
            <person name="Lee J."/>
            <person name="Park M."/>
            <person name="Lee H.A."/>
            <person name="Lee H.Y."/>
            <person name="Lee Y."/>
            <person name="Oh S."/>
            <person name="Lee J.H."/>
            <person name="Choi E."/>
            <person name="Choi E."/>
            <person name="Lee S.E."/>
            <person name="Jeon J."/>
            <person name="Kim H."/>
            <person name="Choi G."/>
            <person name="Song H."/>
            <person name="Lee J."/>
            <person name="Lee S.C."/>
            <person name="Kwon J.K."/>
            <person name="Lee H.Y."/>
            <person name="Koo N."/>
            <person name="Hong Y."/>
            <person name="Kim R.W."/>
            <person name="Kang W.H."/>
            <person name="Huh J.H."/>
            <person name="Kang B.C."/>
            <person name="Yang T.J."/>
            <person name="Lee Y.H."/>
            <person name="Bennetzen J.L."/>
            <person name="Choi D."/>
        </authorList>
    </citation>
    <scope>NUCLEOTIDE SEQUENCE [LARGE SCALE GENOMIC DNA]</scope>
    <source>
        <strain evidence="3">cv. CM334</strain>
    </source>
</reference>
<dbReference type="PANTHER" id="PTHR44259:SF115">
    <property type="entry name" value="DUF295 DOMAIN-CONTAINING PROTEIN"/>
    <property type="match status" value="1"/>
</dbReference>
<dbReference type="AlphaFoldDB" id="A0A2G2XZ09"/>
<dbReference type="Pfam" id="PF03478">
    <property type="entry name" value="Beta-prop_KIB1-4"/>
    <property type="match status" value="1"/>
</dbReference>
<dbReference type="InterPro" id="IPR005174">
    <property type="entry name" value="KIB1-4_b-propeller"/>
</dbReference>
<dbReference type="InterPro" id="IPR050942">
    <property type="entry name" value="F-box_BR-signaling"/>
</dbReference>
<organism evidence="2 3">
    <name type="scientific">Capsicum annuum</name>
    <name type="common">Capsicum pepper</name>
    <dbReference type="NCBI Taxonomy" id="4072"/>
    <lineage>
        <taxon>Eukaryota</taxon>
        <taxon>Viridiplantae</taxon>
        <taxon>Streptophyta</taxon>
        <taxon>Embryophyta</taxon>
        <taxon>Tracheophyta</taxon>
        <taxon>Spermatophyta</taxon>
        <taxon>Magnoliopsida</taxon>
        <taxon>eudicotyledons</taxon>
        <taxon>Gunneridae</taxon>
        <taxon>Pentapetalae</taxon>
        <taxon>asterids</taxon>
        <taxon>lamiids</taxon>
        <taxon>Solanales</taxon>
        <taxon>Solanaceae</taxon>
        <taxon>Solanoideae</taxon>
        <taxon>Capsiceae</taxon>
        <taxon>Capsicum</taxon>
    </lineage>
</organism>
<proteinExistence type="predicted"/>
<name>A0A2G2XZ09_CAPAN</name>
<gene>
    <name evidence="2" type="ORF">T459_33400</name>
</gene>
<feature type="domain" description="KIB1-4 beta-propeller" evidence="1">
    <location>
        <begin position="221"/>
        <end position="374"/>
    </location>
</feature>
<keyword evidence="3" id="KW-1185">Reference proteome</keyword>
<protein>
    <recommendedName>
        <fullName evidence="1">KIB1-4 beta-propeller domain-containing protein</fullName>
    </recommendedName>
</protein>
<accession>A0A2G2XZ09</accession>
<dbReference type="PANTHER" id="PTHR44259">
    <property type="entry name" value="OS07G0183000 PROTEIN-RELATED"/>
    <property type="match status" value="1"/>
</dbReference>
<reference evidence="2 3" key="1">
    <citation type="journal article" date="2014" name="Nat. Genet.">
        <title>Genome sequence of the hot pepper provides insights into the evolution of pungency in Capsicum species.</title>
        <authorList>
            <person name="Kim S."/>
            <person name="Park M."/>
            <person name="Yeom S.I."/>
            <person name="Kim Y.M."/>
            <person name="Lee J.M."/>
            <person name="Lee H.A."/>
            <person name="Seo E."/>
            <person name="Choi J."/>
            <person name="Cheong K."/>
            <person name="Kim K.T."/>
            <person name="Jung K."/>
            <person name="Lee G.W."/>
            <person name="Oh S.K."/>
            <person name="Bae C."/>
            <person name="Kim S.B."/>
            <person name="Lee H.Y."/>
            <person name="Kim S.Y."/>
            <person name="Kim M.S."/>
            <person name="Kang B.C."/>
            <person name="Jo Y.D."/>
            <person name="Yang H.B."/>
            <person name="Jeong H.J."/>
            <person name="Kang W.H."/>
            <person name="Kwon J.K."/>
            <person name="Shin C."/>
            <person name="Lim J.Y."/>
            <person name="Park J.H."/>
            <person name="Huh J.H."/>
            <person name="Kim J.S."/>
            <person name="Kim B.D."/>
            <person name="Cohen O."/>
            <person name="Paran I."/>
            <person name="Suh M.C."/>
            <person name="Lee S.B."/>
            <person name="Kim Y.K."/>
            <person name="Shin Y."/>
            <person name="Noh S.J."/>
            <person name="Park J."/>
            <person name="Seo Y.S."/>
            <person name="Kwon S.Y."/>
            <person name="Kim H.A."/>
            <person name="Park J.M."/>
            <person name="Kim H.J."/>
            <person name="Choi S.B."/>
            <person name="Bosland P.W."/>
            <person name="Reeves G."/>
            <person name="Jo S.H."/>
            <person name="Lee B.W."/>
            <person name="Cho H.T."/>
            <person name="Choi H.S."/>
            <person name="Lee M.S."/>
            <person name="Yu Y."/>
            <person name="Do Choi Y."/>
            <person name="Park B.S."/>
            <person name="van Deynze A."/>
            <person name="Ashrafi H."/>
            <person name="Hill T."/>
            <person name="Kim W.T."/>
            <person name="Pai H.S."/>
            <person name="Ahn H.K."/>
            <person name="Yeam I."/>
            <person name="Giovannoni J.J."/>
            <person name="Rose J.K."/>
            <person name="Sorensen I."/>
            <person name="Lee S.J."/>
            <person name="Kim R.W."/>
            <person name="Choi I.Y."/>
            <person name="Choi B.S."/>
            <person name="Lim J.S."/>
            <person name="Lee Y.H."/>
            <person name="Choi D."/>
        </authorList>
    </citation>
    <scope>NUCLEOTIDE SEQUENCE [LARGE SCALE GENOMIC DNA]</scope>
    <source>
        <strain evidence="3">cv. CM334</strain>
    </source>
</reference>
<evidence type="ECO:0000313" key="2">
    <source>
        <dbReference type="EMBL" id="PHT62737.1"/>
    </source>
</evidence>
<evidence type="ECO:0000313" key="3">
    <source>
        <dbReference type="Proteomes" id="UP000222542"/>
    </source>
</evidence>
<comment type="caution">
    <text evidence="2">The sequence shown here is derived from an EMBL/GenBank/DDBJ whole genome shotgun (WGS) entry which is preliminary data.</text>
</comment>